<evidence type="ECO:0000313" key="1">
    <source>
        <dbReference type="EMBL" id="QLB49398.1"/>
    </source>
</evidence>
<sequence length="68" mass="7833">MSKLYKCNECGSEFTESGIDWECSEESYDDYFCYSCASFLRQCGIDAMDPDGFGYDEYGNWDSERLGL</sequence>
<name>A0A7H8UZ67_STRSA</name>
<accession>A0A7H8UZ67</accession>
<dbReference type="AlphaFoldDB" id="A0A7H8UZ67"/>
<evidence type="ECO:0000313" key="2">
    <source>
        <dbReference type="Proteomes" id="UP000509535"/>
    </source>
</evidence>
<dbReference type="RefSeq" id="WP_176798350.1">
    <property type="nucleotide sequence ID" value="NZ_CP040798.1"/>
</dbReference>
<dbReference type="Proteomes" id="UP000509535">
    <property type="component" value="Chromosome"/>
</dbReference>
<proteinExistence type="predicted"/>
<protein>
    <submittedName>
        <fullName evidence="1">Uncharacterized protein</fullName>
    </submittedName>
</protein>
<organism evidence="1 2">
    <name type="scientific">Streptococcus sanguinis</name>
    <dbReference type="NCBI Taxonomy" id="1305"/>
    <lineage>
        <taxon>Bacteria</taxon>
        <taxon>Bacillati</taxon>
        <taxon>Bacillota</taxon>
        <taxon>Bacilli</taxon>
        <taxon>Lactobacillales</taxon>
        <taxon>Streptococcaceae</taxon>
        <taxon>Streptococcus</taxon>
    </lineage>
</organism>
<reference evidence="1 2" key="1">
    <citation type="submission" date="2019-06" db="EMBL/GenBank/DDBJ databases">
        <title>The organization of the Streptococcus sanguinis genomes.</title>
        <authorList>
            <person name="Wang H.Y."/>
            <person name="Chen Y.Y.M."/>
            <person name="Wu C.H."/>
        </authorList>
    </citation>
    <scope>NUCLEOTIDE SEQUENCE [LARGE SCALE GENOMIC DNA]</scope>
    <source>
        <strain evidence="1 2">CGMH058</strain>
    </source>
</reference>
<gene>
    <name evidence="1" type="ORF">FDP16_01825</name>
</gene>
<dbReference type="EMBL" id="CP040798">
    <property type="protein sequence ID" value="QLB49398.1"/>
    <property type="molecule type" value="Genomic_DNA"/>
</dbReference>